<name>A0ABP9SNN5_9MICC</name>
<reference evidence="2" key="1">
    <citation type="journal article" date="2019" name="Int. J. Syst. Evol. Microbiol.">
        <title>The Global Catalogue of Microorganisms (GCM) 10K type strain sequencing project: providing services to taxonomists for standard genome sequencing and annotation.</title>
        <authorList>
            <consortium name="The Broad Institute Genomics Platform"/>
            <consortium name="The Broad Institute Genome Sequencing Center for Infectious Disease"/>
            <person name="Wu L."/>
            <person name="Ma J."/>
        </authorList>
    </citation>
    <scope>NUCLEOTIDE SEQUENCE [LARGE SCALE GENOMIC DNA]</scope>
    <source>
        <strain evidence="2">JCM 18514</strain>
    </source>
</reference>
<dbReference type="EMBL" id="BAABKK010000024">
    <property type="protein sequence ID" value="GAA5197955.1"/>
    <property type="molecule type" value="Genomic_DNA"/>
</dbReference>
<evidence type="ECO:0000313" key="1">
    <source>
        <dbReference type="EMBL" id="GAA5197955.1"/>
    </source>
</evidence>
<protein>
    <submittedName>
        <fullName evidence="1">Uncharacterized protein</fullName>
    </submittedName>
</protein>
<gene>
    <name evidence="1" type="ORF">GCM10023346_33980</name>
</gene>
<proteinExistence type="predicted"/>
<evidence type="ECO:0000313" key="2">
    <source>
        <dbReference type="Proteomes" id="UP001500200"/>
    </source>
</evidence>
<accession>A0ABP9SNN5</accession>
<dbReference type="Proteomes" id="UP001500200">
    <property type="component" value="Unassembled WGS sequence"/>
</dbReference>
<keyword evidence="2" id="KW-1185">Reference proteome</keyword>
<sequence>MLPDGVFAGDFDGGVQVVLDGVGVVGGDFQDDVRVAFDHRGLFLGGKYRALSGHGLPGPVRPGRRKAVVREGLPGIL</sequence>
<comment type="caution">
    <text evidence="1">The sequence shown here is derived from an EMBL/GenBank/DDBJ whole genome shotgun (WGS) entry which is preliminary data.</text>
</comment>
<organism evidence="1 2">
    <name type="scientific">Arthrobacter gyeryongensis</name>
    <dbReference type="NCBI Taxonomy" id="1650592"/>
    <lineage>
        <taxon>Bacteria</taxon>
        <taxon>Bacillati</taxon>
        <taxon>Actinomycetota</taxon>
        <taxon>Actinomycetes</taxon>
        <taxon>Micrococcales</taxon>
        <taxon>Micrococcaceae</taxon>
        <taxon>Arthrobacter</taxon>
    </lineage>
</organism>